<evidence type="ECO:0000259" key="6">
    <source>
        <dbReference type="Pfam" id="PF15985"/>
    </source>
</evidence>
<keyword evidence="5" id="KW-1133">Transmembrane helix</keyword>
<feature type="compositionally biased region" description="Basic and acidic residues" evidence="4">
    <location>
        <begin position="623"/>
        <end position="632"/>
    </location>
</feature>
<dbReference type="GO" id="GO:0003723">
    <property type="term" value="F:RNA binding"/>
    <property type="evidence" value="ECO:0007669"/>
    <property type="project" value="UniProtKB-KW"/>
</dbReference>
<keyword evidence="5" id="KW-0472">Membrane</keyword>
<dbReference type="PANTHER" id="PTHR21321:SF1">
    <property type="entry name" value="EXOSOME COMPLEX COMPONENT RRP40"/>
    <property type="match status" value="1"/>
</dbReference>
<keyword evidence="2" id="KW-0271">Exosome</keyword>
<dbReference type="GO" id="GO:0000176">
    <property type="term" value="C:nuclear exosome (RNase complex)"/>
    <property type="evidence" value="ECO:0007669"/>
    <property type="project" value="TreeGrafter"/>
</dbReference>
<dbReference type="GO" id="GO:0071038">
    <property type="term" value="P:TRAMP-dependent tRNA surveillance pathway"/>
    <property type="evidence" value="ECO:0007669"/>
    <property type="project" value="TreeGrafter"/>
</dbReference>
<dbReference type="InterPro" id="IPR012340">
    <property type="entry name" value="NA-bd_OB-fold"/>
</dbReference>
<dbReference type="GO" id="GO:0000467">
    <property type="term" value="P:exonucleolytic trimming to generate mature 3'-end of 5.8S rRNA from tricistronic rRNA transcript (SSU-rRNA, 5.8S rRNA, LSU-rRNA)"/>
    <property type="evidence" value="ECO:0007669"/>
    <property type="project" value="TreeGrafter"/>
</dbReference>
<keyword evidence="5" id="KW-0812">Transmembrane</keyword>
<dbReference type="EMBL" id="OB662136">
    <property type="protein sequence ID" value="CAD7229551.1"/>
    <property type="molecule type" value="Genomic_DNA"/>
</dbReference>
<protein>
    <recommendedName>
        <fullName evidence="6">K Homology domain-containing protein</fullName>
    </recommendedName>
</protein>
<name>A0A7R8WIT1_9CRUS</name>
<feature type="region of interest" description="Disordered" evidence="4">
    <location>
        <begin position="616"/>
        <end position="645"/>
    </location>
</feature>
<proteinExistence type="predicted"/>
<dbReference type="GO" id="GO:0071051">
    <property type="term" value="P:poly(A)-dependent snoRNA 3'-end processing"/>
    <property type="evidence" value="ECO:0007669"/>
    <property type="project" value="TreeGrafter"/>
</dbReference>
<dbReference type="AlphaFoldDB" id="A0A7R8WIT1"/>
<organism evidence="7">
    <name type="scientific">Cyprideis torosa</name>
    <dbReference type="NCBI Taxonomy" id="163714"/>
    <lineage>
        <taxon>Eukaryota</taxon>
        <taxon>Metazoa</taxon>
        <taxon>Ecdysozoa</taxon>
        <taxon>Arthropoda</taxon>
        <taxon>Crustacea</taxon>
        <taxon>Oligostraca</taxon>
        <taxon>Ostracoda</taxon>
        <taxon>Podocopa</taxon>
        <taxon>Podocopida</taxon>
        <taxon>Cytherocopina</taxon>
        <taxon>Cytheroidea</taxon>
        <taxon>Cytherideidae</taxon>
        <taxon>Cyprideis</taxon>
    </lineage>
</organism>
<keyword evidence="3" id="KW-0694">RNA-binding</keyword>
<dbReference type="InterPro" id="IPR004088">
    <property type="entry name" value="KH_dom_type_1"/>
</dbReference>
<sequence>MSEPEILRPPGFVVYPGAKLVEASSDSPSRLVLGPGVRSVGHQVVASSVGRFHAKDKRFFWIGKHQRRYVPAKGDVVIGLIGRKIASGERCLVNYDSDSNGNIHFMAFEATMWAIHSGLDRGHGWIFMVGCSSLLLIELSLLAGFQALVFASFSHDLRLASNFNSVEDIVRRFNRFHSSVTSQLSFVTVLVSGFVLIFYLQIMVTNFRKNNGSDLMNLIILLHLIPTFFCLIVLEYTAEDVLKAYDETIESILERQGDGRICGDAEFPQQTLLQSIEGGATKKNKPELNDLDVIYARVLSCQSSDKVEFTCVDHLGKASGMGRLGNSDGTVLFLDTETCRRLLTTEASILDRIGRDIPLECAIGMNGRIWLRCKDLTCETAVTQIILRLQEEWNNTEPEVIIRQEVESLLTAIPVTKLADRQQERLVERVGSLIESKMAAGRWREVRKIDPSYFYWSSNGREWERMAYRPNPDCRYLPPTTRGLREMPNDPGFFLSGQPNKKKRTSQKLARELMTLAHLAYKEQIPDDLDVVNVTLRKKIEGSVVMVLVKFPDQAVIKVYKPACNKDGRLLQPPFYVKIEGRMTKVSRSPLTNDLKLDWKEDGKNVSIRVEKDGSWSVEREEETGKPAEKKKLQVQANEMAVREE</sequence>
<dbReference type="GO" id="GO:0000177">
    <property type="term" value="C:cytoplasmic exosome (RNase complex)"/>
    <property type="evidence" value="ECO:0007669"/>
    <property type="project" value="TreeGrafter"/>
</dbReference>
<evidence type="ECO:0000256" key="3">
    <source>
        <dbReference type="ARBA" id="ARBA00022884"/>
    </source>
</evidence>
<gene>
    <name evidence="7" type="ORF">CTOB1V02_LOCUS7420</name>
</gene>
<feature type="transmembrane region" description="Helical" evidence="5">
    <location>
        <begin position="215"/>
        <end position="234"/>
    </location>
</feature>
<dbReference type="Pfam" id="PF21262">
    <property type="entry name" value="RRP40_S1"/>
    <property type="match status" value="1"/>
</dbReference>
<feature type="domain" description="K Homology" evidence="6">
    <location>
        <begin position="338"/>
        <end position="375"/>
    </location>
</feature>
<dbReference type="OrthoDB" id="340500at2759"/>
<feature type="transmembrane region" description="Helical" evidence="5">
    <location>
        <begin position="125"/>
        <end position="153"/>
    </location>
</feature>
<evidence type="ECO:0000313" key="7">
    <source>
        <dbReference type="EMBL" id="CAD7229551.1"/>
    </source>
</evidence>
<evidence type="ECO:0000256" key="2">
    <source>
        <dbReference type="ARBA" id="ARBA00022835"/>
    </source>
</evidence>
<dbReference type="GO" id="GO:0010468">
    <property type="term" value="P:regulation of gene expression"/>
    <property type="evidence" value="ECO:0007669"/>
    <property type="project" value="UniProtKB-ARBA"/>
</dbReference>
<feature type="transmembrane region" description="Helical" evidence="5">
    <location>
        <begin position="184"/>
        <end position="203"/>
    </location>
</feature>
<comment type="subcellular location">
    <subcellularLocation>
        <location evidence="1">Nucleus</location>
    </subcellularLocation>
</comment>
<dbReference type="SUPFAM" id="SSF110324">
    <property type="entry name" value="Ribosomal L27 protein-like"/>
    <property type="match status" value="1"/>
</dbReference>
<dbReference type="Gene3D" id="2.40.50.140">
    <property type="entry name" value="Nucleic acid-binding proteins"/>
    <property type="match status" value="1"/>
</dbReference>
<dbReference type="Gene3D" id="3.30.1370.10">
    <property type="entry name" value="K Homology domain, type 1"/>
    <property type="match status" value="1"/>
</dbReference>
<dbReference type="Gene3D" id="2.40.50.100">
    <property type="match status" value="1"/>
</dbReference>
<dbReference type="InterPro" id="IPR026699">
    <property type="entry name" value="Exosome_RNA_bind1/RRP40/RRP4"/>
</dbReference>
<evidence type="ECO:0000256" key="5">
    <source>
        <dbReference type="SAM" id="Phobius"/>
    </source>
</evidence>
<accession>A0A7R8WIT1</accession>
<dbReference type="GO" id="GO:0034475">
    <property type="term" value="P:U4 snRNA 3'-end processing"/>
    <property type="evidence" value="ECO:0007669"/>
    <property type="project" value="TreeGrafter"/>
</dbReference>
<dbReference type="GO" id="GO:0071034">
    <property type="term" value="P:CUT catabolic process"/>
    <property type="evidence" value="ECO:0007669"/>
    <property type="project" value="TreeGrafter"/>
</dbReference>
<dbReference type="InterPro" id="IPR036612">
    <property type="entry name" value="KH_dom_type_1_sf"/>
</dbReference>
<evidence type="ECO:0000256" key="4">
    <source>
        <dbReference type="SAM" id="MobiDB-lite"/>
    </source>
</evidence>
<dbReference type="GO" id="GO:0071035">
    <property type="term" value="P:nuclear polyadenylation-dependent rRNA catabolic process"/>
    <property type="evidence" value="ECO:0007669"/>
    <property type="project" value="TreeGrafter"/>
</dbReference>
<dbReference type="Pfam" id="PF15985">
    <property type="entry name" value="KH_6"/>
    <property type="match status" value="1"/>
</dbReference>
<dbReference type="SUPFAM" id="SSF54791">
    <property type="entry name" value="Eukaryotic type KH-domain (KH-domain type I)"/>
    <property type="match status" value="1"/>
</dbReference>
<evidence type="ECO:0000256" key="1">
    <source>
        <dbReference type="ARBA" id="ARBA00004123"/>
    </source>
</evidence>
<dbReference type="PANTHER" id="PTHR21321">
    <property type="entry name" value="PNAS-3 RELATED"/>
    <property type="match status" value="1"/>
</dbReference>
<reference evidence="7" key="1">
    <citation type="submission" date="2020-11" db="EMBL/GenBank/DDBJ databases">
        <authorList>
            <person name="Tran Van P."/>
        </authorList>
    </citation>
    <scope>NUCLEOTIDE SEQUENCE</scope>
</reference>